<dbReference type="AlphaFoldDB" id="A0A7C2K5B1"/>
<evidence type="ECO:0000256" key="3">
    <source>
        <dbReference type="ARBA" id="ARBA00023115"/>
    </source>
</evidence>
<dbReference type="SUPFAM" id="SSF53335">
    <property type="entry name" value="S-adenosyl-L-methionine-dependent methyltransferases"/>
    <property type="match status" value="1"/>
</dbReference>
<dbReference type="InterPro" id="IPR029063">
    <property type="entry name" value="SAM-dependent_MTases_sf"/>
</dbReference>
<comment type="similarity">
    <text evidence="1">Belongs to the spermidine/spermine synthase family.</text>
</comment>
<dbReference type="InterPro" id="IPR030374">
    <property type="entry name" value="PABS"/>
</dbReference>
<dbReference type="GO" id="GO:0016740">
    <property type="term" value="F:transferase activity"/>
    <property type="evidence" value="ECO:0007669"/>
    <property type="project" value="UniProtKB-UniRule"/>
</dbReference>
<keyword evidence="3 4" id="KW-0620">Polyamine biosynthesis</keyword>
<evidence type="ECO:0000256" key="1">
    <source>
        <dbReference type="ARBA" id="ARBA00007867"/>
    </source>
</evidence>
<sequence length="170" mass="19585">MKKLENNIILEEFVPGIKIQYFLKNKIYEGESDYQHILVGEIEGLGKSIFLNGILQSAQIDEYVYHEILVHPAFYLHKNPENVLILGGGEGATLREVLKHPVKKAVMVDIDPQVVEISKKFLPEWSCGSFSDKRTELVFEDARKFVEDCNEKFDIIISDLNRLLFRIAYP</sequence>
<gene>
    <name evidence="6" type="ORF">ENQ77_05525</name>
</gene>
<dbReference type="PANTHER" id="PTHR11558">
    <property type="entry name" value="SPERMIDINE/SPERMINE SYNTHASE"/>
    <property type="match status" value="1"/>
</dbReference>
<dbReference type="Pfam" id="PF17284">
    <property type="entry name" value="Spermine_synt_N"/>
    <property type="match status" value="1"/>
</dbReference>
<reference evidence="6" key="1">
    <citation type="journal article" date="2020" name="mSystems">
        <title>Genome- and Community-Level Interaction Insights into Carbon Utilization and Element Cycling Functions of Hydrothermarchaeota in Hydrothermal Sediment.</title>
        <authorList>
            <person name="Zhou Z."/>
            <person name="Liu Y."/>
            <person name="Xu W."/>
            <person name="Pan J."/>
            <person name="Luo Z.H."/>
            <person name="Li M."/>
        </authorList>
    </citation>
    <scope>NUCLEOTIDE SEQUENCE [LARGE SCALE GENOMIC DNA]</scope>
    <source>
        <strain evidence="6">SpSt-34</strain>
    </source>
</reference>
<keyword evidence="2 4" id="KW-0808">Transferase</keyword>
<evidence type="ECO:0000313" key="6">
    <source>
        <dbReference type="EMBL" id="HEN28103.1"/>
    </source>
</evidence>
<dbReference type="Pfam" id="PF01564">
    <property type="entry name" value="Spermine_synth"/>
    <property type="match status" value="1"/>
</dbReference>
<proteinExistence type="inferred from homology"/>
<dbReference type="Gene3D" id="3.40.50.150">
    <property type="entry name" value="Vaccinia Virus protein VP39"/>
    <property type="match status" value="1"/>
</dbReference>
<dbReference type="PANTHER" id="PTHR11558:SF11">
    <property type="entry name" value="SPERMIDINE SYNTHASE"/>
    <property type="match status" value="1"/>
</dbReference>
<dbReference type="InterPro" id="IPR037163">
    <property type="entry name" value="Spermidine_synt_N_sf"/>
</dbReference>
<evidence type="ECO:0000256" key="4">
    <source>
        <dbReference type="PROSITE-ProRule" id="PRU00354"/>
    </source>
</evidence>
<evidence type="ECO:0000259" key="5">
    <source>
        <dbReference type="PROSITE" id="PS51006"/>
    </source>
</evidence>
<evidence type="ECO:0000256" key="2">
    <source>
        <dbReference type="ARBA" id="ARBA00022679"/>
    </source>
</evidence>
<dbReference type="EMBL" id="DSOL01000157">
    <property type="protein sequence ID" value="HEN28103.1"/>
    <property type="molecule type" value="Genomic_DNA"/>
</dbReference>
<name>A0A7C2K5B1_UNCW3</name>
<accession>A0A7C2K5B1</accession>
<dbReference type="GO" id="GO:0006596">
    <property type="term" value="P:polyamine biosynthetic process"/>
    <property type="evidence" value="ECO:0007669"/>
    <property type="project" value="UniProtKB-UniRule"/>
</dbReference>
<protein>
    <recommendedName>
        <fullName evidence="5">PABS domain-containing protein</fullName>
    </recommendedName>
</protein>
<dbReference type="Gene3D" id="2.30.140.10">
    <property type="entry name" value="Spermidine synthase, tetramerisation domain"/>
    <property type="match status" value="1"/>
</dbReference>
<feature type="active site" description="Proton acceptor" evidence="4">
    <location>
        <position position="159"/>
    </location>
</feature>
<dbReference type="CDD" id="cd02440">
    <property type="entry name" value="AdoMet_MTases"/>
    <property type="match status" value="1"/>
</dbReference>
<dbReference type="InterPro" id="IPR030373">
    <property type="entry name" value="PABS_CS"/>
</dbReference>
<dbReference type="PROSITE" id="PS51006">
    <property type="entry name" value="PABS_2"/>
    <property type="match status" value="1"/>
</dbReference>
<dbReference type="InterPro" id="IPR001045">
    <property type="entry name" value="Spermi_synthase"/>
</dbReference>
<dbReference type="PROSITE" id="PS01330">
    <property type="entry name" value="PABS_1"/>
    <property type="match status" value="1"/>
</dbReference>
<organism evidence="6">
    <name type="scientific">candidate division WOR-3 bacterium</name>
    <dbReference type="NCBI Taxonomy" id="2052148"/>
    <lineage>
        <taxon>Bacteria</taxon>
        <taxon>Bacteria division WOR-3</taxon>
    </lineage>
</organism>
<dbReference type="InterPro" id="IPR035246">
    <property type="entry name" value="Spermidine_synt_N"/>
</dbReference>
<feature type="domain" description="PABS" evidence="5">
    <location>
        <begin position="6"/>
        <end position="170"/>
    </location>
</feature>
<comment type="caution">
    <text evidence="6">The sequence shown here is derived from an EMBL/GenBank/DDBJ whole genome shotgun (WGS) entry which is preliminary data.</text>
</comment>